<comment type="similarity">
    <text evidence="1">Belongs to the FAD-binding monooxygenase family.</text>
</comment>
<proteinExistence type="inferred from homology"/>
<evidence type="ECO:0000256" key="4">
    <source>
        <dbReference type="ARBA" id="ARBA00023002"/>
    </source>
</evidence>
<evidence type="ECO:0000256" key="2">
    <source>
        <dbReference type="ARBA" id="ARBA00022630"/>
    </source>
</evidence>
<organism evidence="5 6">
    <name type="scientific">Svornostia abyssi</name>
    <dbReference type="NCBI Taxonomy" id="2898438"/>
    <lineage>
        <taxon>Bacteria</taxon>
        <taxon>Bacillati</taxon>
        <taxon>Actinomycetota</taxon>
        <taxon>Thermoleophilia</taxon>
        <taxon>Solirubrobacterales</taxon>
        <taxon>Baekduiaceae</taxon>
        <taxon>Svornostia</taxon>
    </lineage>
</organism>
<dbReference type="Gene3D" id="3.50.50.60">
    <property type="entry name" value="FAD/NAD(P)-binding domain"/>
    <property type="match status" value="3"/>
</dbReference>
<dbReference type="Proteomes" id="UP001058860">
    <property type="component" value="Chromosome"/>
</dbReference>
<keyword evidence="4" id="KW-0560">Oxidoreductase</keyword>
<dbReference type="EMBL" id="CP088295">
    <property type="protein sequence ID" value="UUY01614.1"/>
    <property type="molecule type" value="Genomic_DNA"/>
</dbReference>
<sequence length="498" mass="55230">MDLPHHDIAIVGSGFSGLAMAIALRQAGRHDFVVLERADSVGGTWRDNHYPGCACDVPTPLYSLSAAPNPDWSHLYARSGELRAYMEDVTDRFGIRPHLRLQTEMTGAAWDDATQRWTVEAAGEPLLTCRMLIGGFGGLTQPSFPKVPGLDSFRGPVFHSADWNHDVELEGKRVAVIGTGASAIQLVPRVARQAEHLTVFQRTPPWVMPKLDHRIPAFERWLFRHVPATQKALRGVIFGITESLAIPITRRPALLRGLEAVARWNIRRAISDPDLRRKLTPEYRLGCKRILVANDWYPALARENVTVQTGGIVEVFPRGLVAGDGTEHEVDVIVCGTGFDIEGSFNGTDIRGRNGVSLRELWSRGIEAHRGTTVAGFPNLAFLCGPNTGTGSTSQVYMIESQVHYVMEMLRELDARGMAVAEVRADAQRRYNDRIQARMADTVWLSGGCNSWYLDDTGRNRTLYPGLSSAFRRETRDFRVAEYDLEPVRAPAPEPVAA</sequence>
<protein>
    <submittedName>
        <fullName evidence="5">NAD(P)/FAD-dependent oxidoreductase</fullName>
    </submittedName>
</protein>
<dbReference type="InterPro" id="IPR051209">
    <property type="entry name" value="FAD-bind_Monooxygenase_sf"/>
</dbReference>
<dbReference type="RefSeq" id="WP_353862168.1">
    <property type="nucleotide sequence ID" value="NZ_CP088295.1"/>
</dbReference>
<dbReference type="InterPro" id="IPR020946">
    <property type="entry name" value="Flavin_mOase-like"/>
</dbReference>
<keyword evidence="3" id="KW-0274">FAD</keyword>
<dbReference type="PANTHER" id="PTHR42877:SF4">
    <property type="entry name" value="FAD_NAD(P)-BINDING DOMAIN-CONTAINING PROTEIN-RELATED"/>
    <property type="match status" value="1"/>
</dbReference>
<reference evidence="6" key="1">
    <citation type="submission" date="2021-11" db="EMBL/GenBank/DDBJ databases">
        <title>Cultivation dependent microbiological survey of springs from the worlds oldest radium mine currently devoted to the extraction of radon-saturated water.</title>
        <authorList>
            <person name="Kapinusova G."/>
            <person name="Smrhova T."/>
            <person name="Strejcek M."/>
            <person name="Suman J."/>
            <person name="Jani K."/>
            <person name="Pajer P."/>
            <person name="Uhlik O."/>
        </authorList>
    </citation>
    <scope>NUCLEOTIDE SEQUENCE [LARGE SCALE GENOMIC DNA]</scope>
    <source>
        <strain evidence="6">J379</strain>
    </source>
</reference>
<dbReference type="PANTHER" id="PTHR42877">
    <property type="entry name" value="L-ORNITHINE N(5)-MONOOXYGENASE-RELATED"/>
    <property type="match status" value="1"/>
</dbReference>
<dbReference type="Pfam" id="PF00743">
    <property type="entry name" value="FMO-like"/>
    <property type="match status" value="1"/>
</dbReference>
<gene>
    <name evidence="5" type="ORF">LRS13_12815</name>
</gene>
<evidence type="ECO:0000313" key="5">
    <source>
        <dbReference type="EMBL" id="UUY01614.1"/>
    </source>
</evidence>
<accession>A0ABY5PAA9</accession>
<dbReference type="InterPro" id="IPR036188">
    <property type="entry name" value="FAD/NAD-bd_sf"/>
</dbReference>
<dbReference type="PRINTS" id="PR00411">
    <property type="entry name" value="PNDRDTASEI"/>
</dbReference>
<dbReference type="SUPFAM" id="SSF51905">
    <property type="entry name" value="FAD/NAD(P)-binding domain"/>
    <property type="match status" value="1"/>
</dbReference>
<evidence type="ECO:0000256" key="1">
    <source>
        <dbReference type="ARBA" id="ARBA00010139"/>
    </source>
</evidence>
<keyword evidence="6" id="KW-1185">Reference proteome</keyword>
<evidence type="ECO:0000313" key="6">
    <source>
        <dbReference type="Proteomes" id="UP001058860"/>
    </source>
</evidence>
<evidence type="ECO:0000256" key="3">
    <source>
        <dbReference type="ARBA" id="ARBA00022827"/>
    </source>
</evidence>
<keyword evidence="2" id="KW-0285">Flavoprotein</keyword>
<name>A0ABY5PAA9_9ACTN</name>